<dbReference type="EMBL" id="CAVMBE010000003">
    <property type="protein sequence ID" value="CAK3809167.1"/>
    <property type="molecule type" value="Genomic_DNA"/>
</dbReference>
<accession>A0AAI8YS52</accession>
<organism evidence="3 4">
    <name type="scientific">Lecanosticta acicola</name>
    <dbReference type="NCBI Taxonomy" id="111012"/>
    <lineage>
        <taxon>Eukaryota</taxon>
        <taxon>Fungi</taxon>
        <taxon>Dikarya</taxon>
        <taxon>Ascomycota</taxon>
        <taxon>Pezizomycotina</taxon>
        <taxon>Dothideomycetes</taxon>
        <taxon>Dothideomycetidae</taxon>
        <taxon>Mycosphaerellales</taxon>
        <taxon>Mycosphaerellaceae</taxon>
        <taxon>Lecanosticta</taxon>
    </lineage>
</organism>
<feature type="transmembrane region" description="Helical" evidence="2">
    <location>
        <begin position="105"/>
        <end position="123"/>
    </location>
</feature>
<dbReference type="PANTHER" id="PTHR35184:SF1">
    <property type="entry name" value="INTEGRAL MEMBRANE PROTEIN"/>
    <property type="match status" value="1"/>
</dbReference>
<gene>
    <name evidence="3" type="ORF">LECACI_7A000992</name>
</gene>
<evidence type="ECO:0000313" key="4">
    <source>
        <dbReference type="Proteomes" id="UP001296104"/>
    </source>
</evidence>
<evidence type="ECO:0000256" key="1">
    <source>
        <dbReference type="SAM" id="MobiDB-lite"/>
    </source>
</evidence>
<protein>
    <submittedName>
        <fullName evidence="3">Uncharacterized protein</fullName>
    </submittedName>
</protein>
<feature type="compositionally biased region" description="Basic and acidic residues" evidence="1">
    <location>
        <begin position="208"/>
        <end position="220"/>
    </location>
</feature>
<evidence type="ECO:0000256" key="2">
    <source>
        <dbReference type="SAM" id="Phobius"/>
    </source>
</evidence>
<feature type="transmembrane region" description="Helical" evidence="2">
    <location>
        <begin position="143"/>
        <end position="162"/>
    </location>
</feature>
<keyword evidence="2" id="KW-0472">Membrane</keyword>
<dbReference type="AlphaFoldDB" id="A0AAI8YS52"/>
<comment type="caution">
    <text evidence="3">The sequence shown here is derived from an EMBL/GenBank/DDBJ whole genome shotgun (WGS) entry which is preliminary data.</text>
</comment>
<dbReference type="Proteomes" id="UP001296104">
    <property type="component" value="Unassembled WGS sequence"/>
</dbReference>
<evidence type="ECO:0000313" key="3">
    <source>
        <dbReference type="EMBL" id="CAK3809167.1"/>
    </source>
</evidence>
<feature type="transmembrane region" description="Helical" evidence="2">
    <location>
        <begin position="61"/>
        <end position="84"/>
    </location>
</feature>
<keyword evidence="2" id="KW-0812">Transmembrane</keyword>
<feature type="transmembrane region" description="Helical" evidence="2">
    <location>
        <begin position="28"/>
        <end position="49"/>
    </location>
</feature>
<keyword evidence="2" id="KW-1133">Transmembrane helix</keyword>
<proteinExistence type="predicted"/>
<reference evidence="3" key="1">
    <citation type="submission" date="2023-11" db="EMBL/GenBank/DDBJ databases">
        <authorList>
            <person name="Alioto T."/>
            <person name="Alioto T."/>
            <person name="Gomez Garrido J."/>
        </authorList>
    </citation>
    <scope>NUCLEOTIDE SEQUENCE</scope>
</reference>
<dbReference type="PANTHER" id="PTHR35184">
    <property type="entry name" value="YALI0C10208P"/>
    <property type="match status" value="1"/>
</dbReference>
<keyword evidence="4" id="KW-1185">Reference proteome</keyword>
<feature type="region of interest" description="Disordered" evidence="1">
    <location>
        <begin position="180"/>
        <end position="220"/>
    </location>
</feature>
<sequence>MLVLPMRLFRARQPRLGWSPILDKGFKVNYIFIVVVILLVIAFTILNFYTLNSTLLKAGLWIQRTGILYFVIFNLIAPVLYFLALLLPRAPEAENFGIGSMNAKMIILGIVIFFNLFISGFRMGTSESDARPLSDPAWYDTRAAFYIIELGFEIVITYLLLLSRFDTRFWVPNGSRKPGDYSRIDPNNSQRRRMKVTRMEESTDADASSEKSHKADSAVA</sequence>
<name>A0AAI8YS52_9PEZI</name>